<evidence type="ECO:0000313" key="3">
    <source>
        <dbReference type="Proteomes" id="UP000244523"/>
    </source>
</evidence>
<organism evidence="2 3">
    <name type="scientific">Yoonia sediminilitoris</name>
    <dbReference type="NCBI Taxonomy" id="1286148"/>
    <lineage>
        <taxon>Bacteria</taxon>
        <taxon>Pseudomonadati</taxon>
        <taxon>Pseudomonadota</taxon>
        <taxon>Alphaproteobacteria</taxon>
        <taxon>Rhodobacterales</taxon>
        <taxon>Paracoccaceae</taxon>
        <taxon>Yoonia</taxon>
    </lineage>
</organism>
<dbReference type="RefSeq" id="WP_108384829.1">
    <property type="nucleotide sequence ID" value="NZ_QBUD01000001.1"/>
</dbReference>
<sequence>MSDISALEARITAALDRIRTGVAAQAAAPRQDPEIAEALERERAANADLIETIRKLKDDHDTQITEVASHIQSQQAQMAALDVELQSLRAANVQLREMNTQLREAVTEGVDPALLEQAAAAEVMALNTQRSADVAEINVILNALRPLLEEPQDAAS</sequence>
<protein>
    <submittedName>
        <fullName evidence="2">Uncharacterized protein</fullName>
    </submittedName>
</protein>
<evidence type="ECO:0000313" key="2">
    <source>
        <dbReference type="EMBL" id="PUB19166.1"/>
    </source>
</evidence>
<comment type="caution">
    <text evidence="2">The sequence shown here is derived from an EMBL/GenBank/DDBJ whole genome shotgun (WGS) entry which is preliminary data.</text>
</comment>
<keyword evidence="3" id="KW-1185">Reference proteome</keyword>
<feature type="coiled-coil region" evidence="1">
    <location>
        <begin position="39"/>
        <end position="108"/>
    </location>
</feature>
<dbReference type="AlphaFoldDB" id="A0A2T6KRH9"/>
<reference evidence="2 3" key="1">
    <citation type="submission" date="2018-04" db="EMBL/GenBank/DDBJ databases">
        <title>Genomic Encyclopedia of Archaeal and Bacterial Type Strains, Phase II (KMG-II): from individual species to whole genera.</title>
        <authorList>
            <person name="Goeker M."/>
        </authorList>
    </citation>
    <scope>NUCLEOTIDE SEQUENCE [LARGE SCALE GENOMIC DNA]</scope>
    <source>
        <strain evidence="2 3">DSM 29955</strain>
    </source>
</reference>
<evidence type="ECO:0000256" key="1">
    <source>
        <dbReference type="SAM" id="Coils"/>
    </source>
</evidence>
<dbReference type="EMBL" id="QBUD01000001">
    <property type="protein sequence ID" value="PUB19166.1"/>
    <property type="molecule type" value="Genomic_DNA"/>
</dbReference>
<gene>
    <name evidence="2" type="ORF">C8N45_101759</name>
</gene>
<dbReference type="OrthoDB" id="7871100at2"/>
<keyword evidence="1" id="KW-0175">Coiled coil</keyword>
<dbReference type="Proteomes" id="UP000244523">
    <property type="component" value="Unassembled WGS sequence"/>
</dbReference>
<proteinExistence type="predicted"/>
<name>A0A2T6KRH9_9RHOB</name>
<accession>A0A2T6KRH9</accession>